<gene>
    <name evidence="1" type="ORF">R1sor_005689</name>
</gene>
<organism evidence="1 2">
    <name type="scientific">Riccia sorocarpa</name>
    <dbReference type="NCBI Taxonomy" id="122646"/>
    <lineage>
        <taxon>Eukaryota</taxon>
        <taxon>Viridiplantae</taxon>
        <taxon>Streptophyta</taxon>
        <taxon>Embryophyta</taxon>
        <taxon>Marchantiophyta</taxon>
        <taxon>Marchantiopsida</taxon>
        <taxon>Marchantiidae</taxon>
        <taxon>Marchantiales</taxon>
        <taxon>Ricciaceae</taxon>
        <taxon>Riccia</taxon>
    </lineage>
</organism>
<accession>A0ABD3HKX0</accession>
<dbReference type="Proteomes" id="UP001633002">
    <property type="component" value="Unassembled WGS sequence"/>
</dbReference>
<comment type="caution">
    <text evidence="1">The sequence shown here is derived from an EMBL/GenBank/DDBJ whole genome shotgun (WGS) entry which is preliminary data.</text>
</comment>
<keyword evidence="2" id="KW-1185">Reference proteome</keyword>
<proteinExistence type="predicted"/>
<evidence type="ECO:0000313" key="2">
    <source>
        <dbReference type="Proteomes" id="UP001633002"/>
    </source>
</evidence>
<reference evidence="1 2" key="1">
    <citation type="submission" date="2024-09" db="EMBL/GenBank/DDBJ databases">
        <title>Chromosome-scale assembly of Riccia sorocarpa.</title>
        <authorList>
            <person name="Paukszto L."/>
        </authorList>
    </citation>
    <scope>NUCLEOTIDE SEQUENCE [LARGE SCALE GENOMIC DNA]</scope>
    <source>
        <strain evidence="1">LP-2024</strain>
        <tissue evidence="1">Aerial parts of the thallus</tissue>
    </source>
</reference>
<evidence type="ECO:0000313" key="1">
    <source>
        <dbReference type="EMBL" id="KAL3692038.1"/>
    </source>
</evidence>
<evidence type="ECO:0008006" key="3">
    <source>
        <dbReference type="Google" id="ProtNLM"/>
    </source>
</evidence>
<dbReference type="EMBL" id="JBJQOH010000003">
    <property type="protein sequence ID" value="KAL3692038.1"/>
    <property type="molecule type" value="Genomic_DNA"/>
</dbReference>
<protein>
    <recommendedName>
        <fullName evidence="3">Reverse transcriptase</fullName>
    </recommendedName>
</protein>
<name>A0ABD3HKX0_9MARC</name>
<sequence length="211" mass="24629">MSYFELADPVVKERVRTAWLNEVDQVHDSRRKWARGWQHVKQVLREVRKDKDGLRREESGLAAEIAWRREMITADSSVEEEREEVLGLMNKSLSEEESDRISAIPDEHEVEKVVFGMARYKAPGYDGLTTDVVCECWDFVGQDCVKLVQTIWVKKHILRADCQGIIKLILKPGEKRFLSNWRPISLMTWTYKTFKYLEVRMGVHLGGNESM</sequence>
<dbReference type="AlphaFoldDB" id="A0ABD3HKX0"/>